<dbReference type="VEuPathDB" id="FungiDB:MGL_2583"/>
<name>A8Q4N2_MALGO</name>
<dbReference type="STRING" id="425265.A8Q4N2"/>
<dbReference type="InterPro" id="IPR050242">
    <property type="entry name" value="JAMM_MPN+_peptidase_M67A"/>
</dbReference>
<evidence type="ECO:0000259" key="14">
    <source>
        <dbReference type="PROSITE" id="PS50249"/>
    </source>
</evidence>
<evidence type="ECO:0000256" key="4">
    <source>
        <dbReference type="ARBA" id="ARBA00011098"/>
    </source>
</evidence>
<dbReference type="Pfam" id="PF01398">
    <property type="entry name" value="JAB"/>
    <property type="match status" value="1"/>
</dbReference>
<comment type="similarity">
    <text evidence="3">Belongs to the peptidase M67A family. CSN5 subfamily.</text>
</comment>
<dbReference type="Proteomes" id="UP000008837">
    <property type="component" value="Unassembled WGS sequence"/>
</dbReference>
<dbReference type="InterPro" id="IPR037518">
    <property type="entry name" value="MPN"/>
</dbReference>
<dbReference type="GO" id="GO:0008237">
    <property type="term" value="F:metallopeptidase activity"/>
    <property type="evidence" value="ECO:0007669"/>
    <property type="project" value="UniProtKB-KW"/>
</dbReference>
<keyword evidence="9" id="KW-0736">Signalosome</keyword>
<dbReference type="GO" id="GO:0008180">
    <property type="term" value="C:COP9 signalosome"/>
    <property type="evidence" value="ECO:0007669"/>
    <property type="project" value="UniProtKB-KW"/>
</dbReference>
<organism evidence="15 16">
    <name type="scientific">Malassezia globosa (strain ATCC MYA-4612 / CBS 7966)</name>
    <name type="common">Dandruff-associated fungus</name>
    <dbReference type="NCBI Taxonomy" id="425265"/>
    <lineage>
        <taxon>Eukaryota</taxon>
        <taxon>Fungi</taxon>
        <taxon>Dikarya</taxon>
        <taxon>Basidiomycota</taxon>
        <taxon>Ustilaginomycotina</taxon>
        <taxon>Malasseziomycetes</taxon>
        <taxon>Malasseziales</taxon>
        <taxon>Malasseziaceae</taxon>
        <taxon>Malassezia</taxon>
    </lineage>
</organism>
<dbReference type="InParanoid" id="A8Q4N2"/>
<dbReference type="MEROPS" id="M67.A13"/>
<accession>A8Q4N2</accession>
<dbReference type="Gene3D" id="3.40.140.10">
    <property type="entry name" value="Cytidine Deaminase, domain 2"/>
    <property type="match status" value="1"/>
</dbReference>
<keyword evidence="6" id="KW-0963">Cytoplasm</keyword>
<reference evidence="15 16" key="1">
    <citation type="journal article" date="2007" name="Proc. Natl. Acad. Sci. U.S.A.">
        <title>Dandruff-associated Malassezia genomes reveal convergent and divergent virulence traits shared with plant and human fungal pathogens.</title>
        <authorList>
            <person name="Xu J."/>
            <person name="Saunders C.W."/>
            <person name="Hu P."/>
            <person name="Grant R.A."/>
            <person name="Boekhout T."/>
            <person name="Kuramae E.E."/>
            <person name="Kronstad J.W."/>
            <person name="Deangelis Y.M."/>
            <person name="Reeder N.L."/>
            <person name="Johnstone K.R."/>
            <person name="Leland M."/>
            <person name="Fieno A.M."/>
            <person name="Begley W.M."/>
            <person name="Sun Y."/>
            <person name="Lacey M.P."/>
            <person name="Chaudhary T."/>
            <person name="Keough T."/>
            <person name="Chu L."/>
            <person name="Sears R."/>
            <person name="Yuan B."/>
            <person name="Dawson T.L.Jr."/>
        </authorList>
    </citation>
    <scope>NUCLEOTIDE SEQUENCE [LARGE SCALE GENOMIC DNA]</scope>
    <source>
        <strain evidence="16">ATCC MYA-4612 / CBS 7966</strain>
    </source>
</reference>
<dbReference type="AlphaFoldDB" id="A8Q4N2"/>
<comment type="caution">
    <text evidence="15">The sequence shown here is derived from an EMBL/GenBank/DDBJ whole genome shotgun (WGS) entry which is preliminary data.</text>
</comment>
<dbReference type="GO" id="GO:0006508">
    <property type="term" value="P:proteolysis"/>
    <property type="evidence" value="ECO:0007669"/>
    <property type="project" value="UniProtKB-KW"/>
</dbReference>
<keyword evidence="8" id="KW-0479">Metal-binding</keyword>
<protein>
    <recommendedName>
        <fullName evidence="5">COP9 signalosome complex subunit 5</fullName>
    </recommendedName>
</protein>
<dbReference type="RefSeq" id="XP_001730201.1">
    <property type="nucleotide sequence ID" value="XM_001730149.1"/>
</dbReference>
<dbReference type="FunFam" id="3.40.140.10:FF:000203">
    <property type="entry name" value="COP9 signalosome complex subunit 5"/>
    <property type="match status" value="1"/>
</dbReference>
<dbReference type="SMART" id="SM00232">
    <property type="entry name" value="JAB_MPN"/>
    <property type="match status" value="1"/>
</dbReference>
<keyword evidence="16" id="KW-1185">Reference proteome</keyword>
<evidence type="ECO:0000256" key="7">
    <source>
        <dbReference type="ARBA" id="ARBA00022670"/>
    </source>
</evidence>
<dbReference type="InterPro" id="IPR000555">
    <property type="entry name" value="JAMM/MPN+_dom"/>
</dbReference>
<evidence type="ECO:0000313" key="16">
    <source>
        <dbReference type="Proteomes" id="UP000008837"/>
    </source>
</evidence>
<keyword evidence="12" id="KW-0482">Metalloprotease</keyword>
<gene>
    <name evidence="15" type="ORF">MGL_2583</name>
</gene>
<dbReference type="OrthoDB" id="605656at2759"/>
<proteinExistence type="inferred from homology"/>
<evidence type="ECO:0000256" key="10">
    <source>
        <dbReference type="ARBA" id="ARBA00022801"/>
    </source>
</evidence>
<evidence type="ECO:0000256" key="9">
    <source>
        <dbReference type="ARBA" id="ARBA00022790"/>
    </source>
</evidence>
<evidence type="ECO:0000256" key="2">
    <source>
        <dbReference type="ARBA" id="ARBA00004496"/>
    </source>
</evidence>
<dbReference type="PANTHER" id="PTHR10410">
    <property type="entry name" value="EUKARYOTIC TRANSLATION INITIATION FACTOR 3 -RELATED"/>
    <property type="match status" value="1"/>
</dbReference>
<keyword evidence="10" id="KW-0378">Hydrolase</keyword>
<sequence>MDDAAKEAQHVFENKHSVLQGEVHGDAALYTHDTTAYQALLRAAPWRRDRQYFRRVRVSVIALLKMLLHARSGGELEVMGLMQGHVRGDTVYVIDVFALPVHGTETRVNAQNEAYEYMVMHLEASQRVHRLENAIGWYHSHPGYGCWLSGIDVQTQQTNQQQDPFIAVVIDPLRTMSSGHIDLGAFRTWPQDQEADDTQPMRQHIPASKMAEYGAHASKYYALDVQYFKNAADRPLYDQLWHKYWAQALCVGTSTSMSMPAHTQQAEPSRQPQIPPSLELQRIHELREQMQDTVASIRSTNLLPGGVSYAQTARTVPRSADVDLHALAQQLEKRANEQPLGRVAHQAAAMASSAHHALEQERRRAMLFG</sequence>
<evidence type="ECO:0000256" key="12">
    <source>
        <dbReference type="ARBA" id="ARBA00023049"/>
    </source>
</evidence>
<evidence type="ECO:0000256" key="11">
    <source>
        <dbReference type="ARBA" id="ARBA00022833"/>
    </source>
</evidence>
<dbReference type="KEGG" id="mgl:MGL_2583"/>
<evidence type="ECO:0000256" key="5">
    <source>
        <dbReference type="ARBA" id="ARBA00014880"/>
    </source>
</evidence>
<keyword evidence="7" id="KW-0645">Protease</keyword>
<keyword evidence="11" id="KW-0862">Zinc</keyword>
<dbReference type="FunCoup" id="A8Q4N2">
    <property type="interactions" value="613"/>
</dbReference>
<evidence type="ECO:0000256" key="1">
    <source>
        <dbReference type="ARBA" id="ARBA00004123"/>
    </source>
</evidence>
<evidence type="ECO:0000256" key="3">
    <source>
        <dbReference type="ARBA" id="ARBA00006008"/>
    </source>
</evidence>
<dbReference type="GO" id="GO:0046872">
    <property type="term" value="F:metal ion binding"/>
    <property type="evidence" value="ECO:0007669"/>
    <property type="project" value="UniProtKB-KW"/>
</dbReference>
<comment type="subunit">
    <text evidence="4">Component of the COP9 signalosome (CSN) complex.</text>
</comment>
<dbReference type="PROSITE" id="PS50249">
    <property type="entry name" value="MPN"/>
    <property type="match status" value="1"/>
</dbReference>
<evidence type="ECO:0000256" key="13">
    <source>
        <dbReference type="ARBA" id="ARBA00023242"/>
    </source>
</evidence>
<evidence type="ECO:0000256" key="8">
    <source>
        <dbReference type="ARBA" id="ARBA00022723"/>
    </source>
</evidence>
<dbReference type="GO" id="GO:0005737">
    <property type="term" value="C:cytoplasm"/>
    <property type="evidence" value="ECO:0007669"/>
    <property type="project" value="UniProtKB-SubCell"/>
</dbReference>
<dbReference type="OMA" id="AHASEYY"/>
<feature type="domain" description="MPN" evidence="14">
    <location>
        <begin position="56"/>
        <end position="192"/>
    </location>
</feature>
<dbReference type="SUPFAM" id="SSF102712">
    <property type="entry name" value="JAB1/MPN domain"/>
    <property type="match status" value="1"/>
</dbReference>
<keyword evidence="13" id="KW-0539">Nucleus</keyword>
<dbReference type="CDD" id="cd08069">
    <property type="entry name" value="MPN_RPN11_CSN5"/>
    <property type="match status" value="1"/>
</dbReference>
<dbReference type="EMBL" id="AAYY01000009">
    <property type="protein sequence ID" value="EDP42987.1"/>
    <property type="molecule type" value="Genomic_DNA"/>
</dbReference>
<evidence type="ECO:0000256" key="6">
    <source>
        <dbReference type="ARBA" id="ARBA00022490"/>
    </source>
</evidence>
<evidence type="ECO:0000313" key="15">
    <source>
        <dbReference type="EMBL" id="EDP42987.1"/>
    </source>
</evidence>
<dbReference type="GeneID" id="5854508"/>
<comment type="subcellular location">
    <subcellularLocation>
        <location evidence="2">Cytoplasm</location>
    </subcellularLocation>
    <subcellularLocation>
        <location evidence="1">Nucleus</location>
    </subcellularLocation>
</comment>